<evidence type="ECO:0000256" key="1">
    <source>
        <dbReference type="PROSITE-ProRule" id="PRU00169"/>
    </source>
</evidence>
<gene>
    <name evidence="3" type="ORF">DPPLL_13460</name>
</gene>
<name>A0ABM7W7V5_9BACT</name>
<evidence type="ECO:0000259" key="2">
    <source>
        <dbReference type="PROSITE" id="PS50110"/>
    </source>
</evidence>
<accession>A0ABM7W7V5</accession>
<protein>
    <recommendedName>
        <fullName evidence="2">Response regulatory domain-containing protein</fullName>
    </recommendedName>
</protein>
<dbReference type="InterPro" id="IPR011006">
    <property type="entry name" value="CheY-like_superfamily"/>
</dbReference>
<dbReference type="Gene3D" id="3.40.50.2300">
    <property type="match status" value="1"/>
</dbReference>
<organism evidence="3 4">
    <name type="scientific">Desulfofustis limnaeus</name>
    <dbReference type="NCBI Taxonomy" id="2740163"/>
    <lineage>
        <taxon>Bacteria</taxon>
        <taxon>Pseudomonadati</taxon>
        <taxon>Thermodesulfobacteriota</taxon>
        <taxon>Desulfobulbia</taxon>
        <taxon>Desulfobulbales</taxon>
        <taxon>Desulfocapsaceae</taxon>
        <taxon>Desulfofustis</taxon>
    </lineage>
</organism>
<dbReference type="RefSeq" id="WP_284154041.1">
    <property type="nucleotide sequence ID" value="NZ_AP025516.1"/>
</dbReference>
<evidence type="ECO:0000313" key="3">
    <source>
        <dbReference type="EMBL" id="BDD86981.1"/>
    </source>
</evidence>
<sequence length="133" mass="15260">MRDAADTRGFRIIVTDSNSRVRDLLKRELEREGYSVSSLRNGQEILERMVHPESVDLIILDPELFCPYSQRVFQSLLGTSLKIPIIIHSFRDQLPNIEPLEAFCFINKDANSIRHLKEVVRSCYGAKRSGKPS</sequence>
<feature type="domain" description="Response regulatory" evidence="2">
    <location>
        <begin position="11"/>
        <end position="123"/>
    </location>
</feature>
<reference evidence="3 4" key="1">
    <citation type="submission" date="2022-01" db="EMBL/GenBank/DDBJ databases">
        <title>Desulfofustis limnae sp. nov., a novel mesophilic sulfate-reducing bacterium isolated from marsh soil.</title>
        <authorList>
            <person name="Watanabe M."/>
            <person name="Takahashi A."/>
            <person name="Kojima H."/>
            <person name="Fukui M."/>
        </authorList>
    </citation>
    <scope>NUCLEOTIDE SEQUENCE [LARGE SCALE GENOMIC DNA]</scope>
    <source>
        <strain evidence="3 4">PPLL</strain>
    </source>
</reference>
<dbReference type="PROSITE" id="PS50110">
    <property type="entry name" value="RESPONSE_REGULATORY"/>
    <property type="match status" value="1"/>
</dbReference>
<dbReference type="SUPFAM" id="SSF52172">
    <property type="entry name" value="CheY-like"/>
    <property type="match status" value="1"/>
</dbReference>
<keyword evidence="4" id="KW-1185">Reference proteome</keyword>
<dbReference type="EMBL" id="AP025516">
    <property type="protein sequence ID" value="BDD86981.1"/>
    <property type="molecule type" value="Genomic_DNA"/>
</dbReference>
<proteinExistence type="predicted"/>
<feature type="modified residue" description="4-aspartylphosphate" evidence="1">
    <location>
        <position position="61"/>
    </location>
</feature>
<dbReference type="Proteomes" id="UP000830055">
    <property type="component" value="Chromosome"/>
</dbReference>
<dbReference type="InterPro" id="IPR001789">
    <property type="entry name" value="Sig_transdc_resp-reg_receiver"/>
</dbReference>
<keyword evidence="1" id="KW-0597">Phosphoprotein</keyword>
<dbReference type="Pfam" id="PF00072">
    <property type="entry name" value="Response_reg"/>
    <property type="match status" value="1"/>
</dbReference>
<evidence type="ECO:0000313" key="4">
    <source>
        <dbReference type="Proteomes" id="UP000830055"/>
    </source>
</evidence>